<dbReference type="STRING" id="650164.K5W3X3"/>
<dbReference type="PANTHER" id="PTHR35596:SF1">
    <property type="entry name" value="MICROBIAL-TYPE PARG CATALYTIC DOMAIN-CONTAINING PROTEIN"/>
    <property type="match status" value="1"/>
</dbReference>
<protein>
    <recommendedName>
        <fullName evidence="1">Microbial-type PARG catalytic domain-containing protein</fullName>
    </recommendedName>
</protein>
<dbReference type="AlphaFoldDB" id="K5W3X3"/>
<name>K5W3X3_PHACS</name>
<evidence type="ECO:0000313" key="2">
    <source>
        <dbReference type="EMBL" id="EKM53644.1"/>
    </source>
</evidence>
<dbReference type="SUPFAM" id="SSF52949">
    <property type="entry name" value="Macro domain-like"/>
    <property type="match status" value="1"/>
</dbReference>
<dbReference type="RefSeq" id="XP_007398328.1">
    <property type="nucleotide sequence ID" value="XM_007398266.1"/>
</dbReference>
<dbReference type="PANTHER" id="PTHR35596">
    <property type="entry name" value="DUF2263 DOMAIN-CONTAINING PROTEIN"/>
    <property type="match status" value="1"/>
</dbReference>
<sequence>MSPSREASMEDSSRDPMKKALMDIAAATIDAIEHGSYLRYDLKSPLAASKQNTRYYAPESLLSTWASGSQPEQDPARISLLEISTLEGARLLANDHTGVTPRPKIGVLNFASAKRPGGGFLKGSKAQEESIARSSTLYPTLMTRVAQEFYTLHNRDQKKGYYSHAMIYSPGVLVFRDDQGGWLEPLAIDVLTSAAVNAGVVRSFKGSDAGPAEEEKIAKAMKERMGRILYLFESQGVRHIVLGSFGTGVFRNNVETVASIWAELLLEESSRFRKSFDRIVFAVLGRETFEKFEDVFSRYP</sequence>
<evidence type="ECO:0000259" key="1">
    <source>
        <dbReference type="Pfam" id="PF10021"/>
    </source>
</evidence>
<dbReference type="InterPro" id="IPR012664">
    <property type="entry name" value="CHP02452"/>
</dbReference>
<evidence type="ECO:0000313" key="3">
    <source>
        <dbReference type="Proteomes" id="UP000008370"/>
    </source>
</evidence>
<gene>
    <name evidence="2" type="ORF">PHACADRAFT_260111</name>
</gene>
<dbReference type="KEGG" id="pco:PHACADRAFT_260111"/>
<dbReference type="PIRSF" id="PIRSF014899">
    <property type="entry name" value="UCP014899"/>
    <property type="match status" value="1"/>
</dbReference>
<dbReference type="GeneID" id="18917629"/>
<dbReference type="NCBIfam" id="TIGR02452">
    <property type="entry name" value="TIGR02452 family protein"/>
    <property type="match status" value="1"/>
</dbReference>
<keyword evidence="3" id="KW-1185">Reference proteome</keyword>
<organism evidence="2 3">
    <name type="scientific">Phanerochaete carnosa (strain HHB-10118-sp)</name>
    <name type="common">White-rot fungus</name>
    <name type="synonym">Peniophora carnosa</name>
    <dbReference type="NCBI Taxonomy" id="650164"/>
    <lineage>
        <taxon>Eukaryota</taxon>
        <taxon>Fungi</taxon>
        <taxon>Dikarya</taxon>
        <taxon>Basidiomycota</taxon>
        <taxon>Agaricomycotina</taxon>
        <taxon>Agaricomycetes</taxon>
        <taxon>Polyporales</taxon>
        <taxon>Phanerochaetaceae</taxon>
        <taxon>Phanerochaete</taxon>
    </lineage>
</organism>
<dbReference type="InParanoid" id="K5W3X3"/>
<dbReference type="OrthoDB" id="9985428at2759"/>
<dbReference type="InterPro" id="IPR043472">
    <property type="entry name" value="Macro_dom-like"/>
</dbReference>
<dbReference type="EMBL" id="JH930474">
    <property type="protein sequence ID" value="EKM53644.1"/>
    <property type="molecule type" value="Genomic_DNA"/>
</dbReference>
<dbReference type="Proteomes" id="UP000008370">
    <property type="component" value="Unassembled WGS sequence"/>
</dbReference>
<reference evidence="2 3" key="1">
    <citation type="journal article" date="2012" name="BMC Genomics">
        <title>Comparative genomics of the white-rot fungi, Phanerochaete carnosa and P. chrysosporium, to elucidate the genetic basis of the distinct wood types they colonize.</title>
        <authorList>
            <person name="Suzuki H."/>
            <person name="MacDonald J."/>
            <person name="Syed K."/>
            <person name="Salamov A."/>
            <person name="Hori C."/>
            <person name="Aerts A."/>
            <person name="Henrissat B."/>
            <person name="Wiebenga A."/>
            <person name="vanKuyk P.A."/>
            <person name="Barry K."/>
            <person name="Lindquist E."/>
            <person name="LaButti K."/>
            <person name="Lapidus A."/>
            <person name="Lucas S."/>
            <person name="Coutinho P."/>
            <person name="Gong Y."/>
            <person name="Samejima M."/>
            <person name="Mahadevan R."/>
            <person name="Abou-Zaid M."/>
            <person name="de Vries R.P."/>
            <person name="Igarashi K."/>
            <person name="Yadav J.S."/>
            <person name="Grigoriev I.V."/>
            <person name="Master E.R."/>
        </authorList>
    </citation>
    <scope>NUCLEOTIDE SEQUENCE [LARGE SCALE GENOMIC DNA]</scope>
    <source>
        <strain evidence="2 3">HHB-10118-sp</strain>
    </source>
</reference>
<proteinExistence type="predicted"/>
<dbReference type="InterPro" id="IPR019261">
    <property type="entry name" value="PARG_cat_microbial"/>
</dbReference>
<feature type="domain" description="Microbial-type PARG catalytic" evidence="1">
    <location>
        <begin position="25"/>
        <end position="177"/>
    </location>
</feature>
<dbReference type="HOGENOM" id="CLU_024412_4_0_1"/>
<dbReference type="Pfam" id="PF10021">
    <property type="entry name" value="PARG_cat_microb"/>
    <property type="match status" value="1"/>
</dbReference>
<dbReference type="Gene3D" id="3.40.220.10">
    <property type="entry name" value="Leucine Aminopeptidase, subunit E, domain 1"/>
    <property type="match status" value="1"/>
</dbReference>
<accession>K5W3X3</accession>